<comment type="caution">
    <text evidence="1">The sequence shown here is derived from an EMBL/GenBank/DDBJ whole genome shotgun (WGS) entry which is preliminary data.</text>
</comment>
<accession>X1PBM4</accession>
<protein>
    <submittedName>
        <fullName evidence="1">Uncharacterized protein</fullName>
    </submittedName>
</protein>
<dbReference type="EMBL" id="BARV01033767">
    <property type="protein sequence ID" value="GAI53712.1"/>
    <property type="molecule type" value="Genomic_DNA"/>
</dbReference>
<feature type="non-terminal residue" evidence="1">
    <location>
        <position position="56"/>
    </location>
</feature>
<gene>
    <name evidence="1" type="ORF">S06H3_53019</name>
</gene>
<dbReference type="Gene3D" id="2.40.50.140">
    <property type="entry name" value="Nucleic acid-binding proteins"/>
    <property type="match status" value="1"/>
</dbReference>
<dbReference type="InterPro" id="IPR012340">
    <property type="entry name" value="NA-bd_OB-fold"/>
</dbReference>
<organism evidence="1">
    <name type="scientific">marine sediment metagenome</name>
    <dbReference type="NCBI Taxonomy" id="412755"/>
    <lineage>
        <taxon>unclassified sequences</taxon>
        <taxon>metagenomes</taxon>
        <taxon>ecological metagenomes</taxon>
    </lineage>
</organism>
<dbReference type="AlphaFoldDB" id="X1PBM4"/>
<evidence type="ECO:0000313" key="1">
    <source>
        <dbReference type="EMBL" id="GAI53712.1"/>
    </source>
</evidence>
<proteinExistence type="predicted"/>
<reference evidence="1" key="1">
    <citation type="journal article" date="2014" name="Front. Microbiol.">
        <title>High frequency of phylogenetically diverse reductive dehalogenase-homologous genes in deep subseafloor sedimentary metagenomes.</title>
        <authorList>
            <person name="Kawai M."/>
            <person name="Futagami T."/>
            <person name="Toyoda A."/>
            <person name="Takaki Y."/>
            <person name="Nishi S."/>
            <person name="Hori S."/>
            <person name="Arai W."/>
            <person name="Tsubouchi T."/>
            <person name="Morono Y."/>
            <person name="Uchiyama I."/>
            <person name="Ito T."/>
            <person name="Fujiyama A."/>
            <person name="Inagaki F."/>
            <person name="Takami H."/>
        </authorList>
    </citation>
    <scope>NUCLEOTIDE SEQUENCE</scope>
    <source>
        <strain evidence="1">Expedition CK06-06</strain>
    </source>
</reference>
<name>X1PBM4_9ZZZZ</name>
<sequence length="56" mass="6365">MTSRLDLIAQQRLEKLDRIRARGINPYPYGYHRSHTAQQAIALLKQQEGAGKTEAT</sequence>